<organism evidence="2 3">
    <name type="scientific">Steinernema hermaphroditum</name>
    <dbReference type="NCBI Taxonomy" id="289476"/>
    <lineage>
        <taxon>Eukaryota</taxon>
        <taxon>Metazoa</taxon>
        <taxon>Ecdysozoa</taxon>
        <taxon>Nematoda</taxon>
        <taxon>Chromadorea</taxon>
        <taxon>Rhabditida</taxon>
        <taxon>Tylenchina</taxon>
        <taxon>Panagrolaimomorpha</taxon>
        <taxon>Strongyloidoidea</taxon>
        <taxon>Steinernematidae</taxon>
        <taxon>Steinernema</taxon>
    </lineage>
</organism>
<evidence type="ECO:0000313" key="3">
    <source>
        <dbReference type="Proteomes" id="UP001175271"/>
    </source>
</evidence>
<reference evidence="2" key="1">
    <citation type="submission" date="2023-06" db="EMBL/GenBank/DDBJ databases">
        <title>Genomic analysis of the entomopathogenic nematode Steinernema hermaphroditum.</title>
        <authorList>
            <person name="Schwarz E.M."/>
            <person name="Heppert J.K."/>
            <person name="Baniya A."/>
            <person name="Schwartz H.T."/>
            <person name="Tan C.-H."/>
            <person name="Antoshechkin I."/>
            <person name="Sternberg P.W."/>
            <person name="Goodrich-Blair H."/>
            <person name="Dillman A.R."/>
        </authorList>
    </citation>
    <scope>NUCLEOTIDE SEQUENCE</scope>
    <source>
        <strain evidence="2">PS9179</strain>
        <tissue evidence="2">Whole animal</tissue>
    </source>
</reference>
<feature type="chain" id="PRO_5041314494" description="Neuropeptide-like 3" evidence="1">
    <location>
        <begin position="21"/>
        <end position="95"/>
    </location>
</feature>
<proteinExistence type="predicted"/>
<dbReference type="AlphaFoldDB" id="A0AA39LXU2"/>
<dbReference type="EMBL" id="JAUCMV010000003">
    <property type="protein sequence ID" value="KAK0413582.1"/>
    <property type="molecule type" value="Genomic_DNA"/>
</dbReference>
<keyword evidence="1" id="KW-0732">Signal</keyword>
<evidence type="ECO:0000256" key="1">
    <source>
        <dbReference type="SAM" id="SignalP"/>
    </source>
</evidence>
<feature type="signal peptide" evidence="1">
    <location>
        <begin position="1"/>
        <end position="20"/>
    </location>
</feature>
<comment type="caution">
    <text evidence="2">The sequence shown here is derived from an EMBL/GenBank/DDBJ whole genome shotgun (WGS) entry which is preliminary data.</text>
</comment>
<evidence type="ECO:0000313" key="2">
    <source>
        <dbReference type="EMBL" id="KAK0413582.1"/>
    </source>
</evidence>
<protein>
    <recommendedName>
        <fullName evidence="4">Neuropeptide-like 3</fullName>
    </recommendedName>
</protein>
<name>A0AA39LXU2_9BILA</name>
<dbReference type="Proteomes" id="UP001175271">
    <property type="component" value="Unassembled WGS sequence"/>
</dbReference>
<keyword evidence="3" id="KW-1185">Reference proteome</keyword>
<sequence length="95" mass="10064">MTTKTFAVFFIFAMVTVSSAQYAAWPASSYSPFLQALLAPLQHPVAPVHIATPVARYVAPAPVIPGLFAANMVPKVVPHGPPRVVSYSPALTIFG</sequence>
<accession>A0AA39LXU2</accession>
<evidence type="ECO:0008006" key="4">
    <source>
        <dbReference type="Google" id="ProtNLM"/>
    </source>
</evidence>
<gene>
    <name evidence="2" type="ORF">QR680_006884</name>
</gene>